<keyword evidence="2" id="KW-1185">Reference proteome</keyword>
<name>A0ABQ4BNV1_9ACTN</name>
<sequence>MYWDPMPTVAASPRILVANRAERELLLGPTERYLRGRWADRDWRNVPGPFYGARTDNCWTGREIAPDHVVYEDEFGSEIVFRQPRDAVEVRLVLSAAWNDPYASYAVDGDAHWTLDLVRKWWSDRDRLAAWIDGLQRAWSVSERADERDNAAGLRDFGRYLAGGLEGDLRGYGFWLDHRRAPRPGETLPDL</sequence>
<evidence type="ECO:0000313" key="2">
    <source>
        <dbReference type="Proteomes" id="UP000624709"/>
    </source>
</evidence>
<reference evidence="1 2" key="1">
    <citation type="submission" date="2021-01" db="EMBL/GenBank/DDBJ databases">
        <title>Whole genome shotgun sequence of Actinoplanes palleronii NBRC 14916.</title>
        <authorList>
            <person name="Komaki H."/>
            <person name="Tamura T."/>
        </authorList>
    </citation>
    <scope>NUCLEOTIDE SEQUENCE [LARGE SCALE GENOMIC DNA]</scope>
    <source>
        <strain evidence="1 2">NBRC 14916</strain>
    </source>
</reference>
<evidence type="ECO:0000313" key="1">
    <source>
        <dbReference type="EMBL" id="GIE72358.1"/>
    </source>
</evidence>
<gene>
    <name evidence="1" type="ORF">Apa02nite_084660</name>
</gene>
<organism evidence="1 2">
    <name type="scientific">Actinoplanes palleronii</name>
    <dbReference type="NCBI Taxonomy" id="113570"/>
    <lineage>
        <taxon>Bacteria</taxon>
        <taxon>Bacillati</taxon>
        <taxon>Actinomycetota</taxon>
        <taxon>Actinomycetes</taxon>
        <taxon>Micromonosporales</taxon>
        <taxon>Micromonosporaceae</taxon>
        <taxon>Actinoplanes</taxon>
    </lineage>
</organism>
<dbReference type="Proteomes" id="UP000624709">
    <property type="component" value="Unassembled WGS sequence"/>
</dbReference>
<accession>A0ABQ4BNV1</accession>
<protein>
    <recommendedName>
        <fullName evidence="3">Ferredoxin</fullName>
    </recommendedName>
</protein>
<dbReference type="EMBL" id="BOMS01000143">
    <property type="protein sequence ID" value="GIE72358.1"/>
    <property type="molecule type" value="Genomic_DNA"/>
</dbReference>
<evidence type="ECO:0008006" key="3">
    <source>
        <dbReference type="Google" id="ProtNLM"/>
    </source>
</evidence>
<comment type="caution">
    <text evidence="1">The sequence shown here is derived from an EMBL/GenBank/DDBJ whole genome shotgun (WGS) entry which is preliminary data.</text>
</comment>
<proteinExistence type="predicted"/>